<dbReference type="GO" id="GO:0000272">
    <property type="term" value="P:polysaccharide catabolic process"/>
    <property type="evidence" value="ECO:0007669"/>
    <property type="project" value="UniProtKB-KW"/>
</dbReference>
<dbReference type="Proteomes" id="UP000036923">
    <property type="component" value="Unassembled WGS sequence"/>
</dbReference>
<evidence type="ECO:0000256" key="2">
    <source>
        <dbReference type="ARBA" id="ARBA00023277"/>
    </source>
</evidence>
<sequence length="641" mass="71240" precursor="true">MKRTGKCLRKASVFLLMLTLIISALPNRMQVFAESFDYATALKYAIEFYDANKCGKEAVDDNVFEWRKGPCHITDGVDVGLDLTGGYHDAGDHVKFGLPQGYAASVLGWSIYEFRDVFDATGNTEKMLSQLKYFTDYFLRCHPNPTTFYYQLGDGIIDHQYWGAPELQTGDRPALYVANPSNPATDIVGETVAALALMYLNYKSIDSAYADKCLKAAKELYQLCKASPKIGDYQFFYQSTSMYDDLAWGAIWLYVAEKNEQYMTEAKDYALQKNINQEDPLKNKWTMCWDNMYLAAHLKIAELTGDTTFKTSVQSNLDYWINTLDKTPAGLRVLHYWGVLRYAAAESMVAFLFNRVSPNQKYLDFAQSQMDYILGKNPANMSYEVGFGTKWSSFVHHRAAQGGQGYENNADKTPAKYVLRGALIGGPDKTDTFKESVDEYQYTEVAIDYNAAFVGALAGMAKHFGAQVSIRPTPTPVVTPTSSNQNDYKITGYISPDFSVPSQYAAYIKGGFKVEVKDADVEAITDSNGFFEISGVSGSLSGHTLIISKKNYLKREISKVVVNGNVQLSTSTSPILMWIGDTNGDGAINMSDIMAYALVFNSTSGDGKYKQDLDVNQDGAINMSDIINVAKHFSASVISYS</sequence>
<dbReference type="InterPro" id="IPR016134">
    <property type="entry name" value="Dockerin_dom"/>
</dbReference>
<comment type="caution">
    <text evidence="7">The sequence shown here is derived from an EMBL/GenBank/DDBJ whole genome shotgun (WGS) entry which is preliminary data.</text>
</comment>
<dbReference type="InterPro" id="IPR008969">
    <property type="entry name" value="CarboxyPept-like_regulatory"/>
</dbReference>
<dbReference type="SUPFAM" id="SSF63446">
    <property type="entry name" value="Type I dockerin domain"/>
    <property type="match status" value="1"/>
</dbReference>
<dbReference type="RefSeq" id="WP_081927372.1">
    <property type="nucleotide sequence ID" value="NZ_KN050764.1"/>
</dbReference>
<dbReference type="STRING" id="398512.Bccel_2002"/>
<dbReference type="Pfam" id="PF00404">
    <property type="entry name" value="Dockerin_1"/>
    <property type="match status" value="1"/>
</dbReference>
<feature type="domain" description="Dockerin" evidence="6">
    <location>
        <begin position="575"/>
        <end position="641"/>
    </location>
</feature>
<name>A0A0L6JMZ6_9FIRM</name>
<evidence type="ECO:0000256" key="4">
    <source>
        <dbReference type="ARBA" id="ARBA00023326"/>
    </source>
</evidence>
<dbReference type="SUPFAM" id="SSF49464">
    <property type="entry name" value="Carboxypeptidase regulatory domain-like"/>
    <property type="match status" value="1"/>
</dbReference>
<accession>A0A0L6JMZ6</accession>
<dbReference type="AlphaFoldDB" id="A0A0L6JMZ6"/>
<reference evidence="8" key="1">
    <citation type="submission" date="2015-07" db="EMBL/GenBank/DDBJ databases">
        <title>Near-Complete Genome Sequence of the Cellulolytic Bacterium Bacteroides (Pseudobacteroides) cellulosolvens ATCC 35603.</title>
        <authorList>
            <person name="Dassa B."/>
            <person name="Utturkar S.M."/>
            <person name="Klingeman D.M."/>
            <person name="Hurt R.A."/>
            <person name="Keller M."/>
            <person name="Xu J."/>
            <person name="Reddy Y.H.K."/>
            <person name="Borovok I."/>
            <person name="Grinberg I.R."/>
            <person name="Lamed R."/>
            <person name="Zhivin O."/>
            <person name="Bayer E.A."/>
            <person name="Brown S.D."/>
        </authorList>
    </citation>
    <scope>NUCLEOTIDE SEQUENCE [LARGE SCALE GENOMIC DNA]</scope>
    <source>
        <strain evidence="8">DSM 2933</strain>
    </source>
</reference>
<dbReference type="InterPro" id="IPR036439">
    <property type="entry name" value="Dockerin_dom_sf"/>
</dbReference>
<keyword evidence="5" id="KW-0732">Signal</keyword>
<protein>
    <submittedName>
        <fullName evidence="7">Cellulase</fullName>
        <ecNumber evidence="7">3.2.1.4</ecNumber>
    </submittedName>
</protein>
<dbReference type="Gene3D" id="2.60.40.4130">
    <property type="match status" value="1"/>
</dbReference>
<dbReference type="InterPro" id="IPR018247">
    <property type="entry name" value="EF_Hand_1_Ca_BS"/>
</dbReference>
<dbReference type="CDD" id="cd14254">
    <property type="entry name" value="Dockerin_II"/>
    <property type="match status" value="1"/>
</dbReference>
<dbReference type="Pfam" id="PF00759">
    <property type="entry name" value="Glyco_hydro_9"/>
    <property type="match status" value="1"/>
</dbReference>
<organism evidence="7 8">
    <name type="scientific">Pseudobacteroides cellulosolvens ATCC 35603 = DSM 2933</name>
    <dbReference type="NCBI Taxonomy" id="398512"/>
    <lineage>
        <taxon>Bacteria</taxon>
        <taxon>Bacillati</taxon>
        <taxon>Bacillota</taxon>
        <taxon>Clostridia</taxon>
        <taxon>Eubacteriales</taxon>
        <taxon>Oscillospiraceae</taxon>
        <taxon>Pseudobacteroides</taxon>
    </lineage>
</organism>
<dbReference type="Gene3D" id="1.50.10.10">
    <property type="match status" value="1"/>
</dbReference>
<feature type="chain" id="PRO_5005566090" evidence="5">
    <location>
        <begin position="34"/>
        <end position="641"/>
    </location>
</feature>
<dbReference type="PATRIC" id="fig|398512.5.peg.2084"/>
<dbReference type="PROSITE" id="PS00018">
    <property type="entry name" value="EF_HAND_1"/>
    <property type="match status" value="2"/>
</dbReference>
<feature type="signal peptide" evidence="5">
    <location>
        <begin position="1"/>
        <end position="33"/>
    </location>
</feature>
<dbReference type="PANTHER" id="PTHR22298">
    <property type="entry name" value="ENDO-1,4-BETA-GLUCANASE"/>
    <property type="match status" value="1"/>
</dbReference>
<proteinExistence type="predicted"/>
<keyword evidence="2" id="KW-0119">Carbohydrate metabolism</keyword>
<dbReference type="eggNOG" id="COG4733">
    <property type="taxonomic scope" value="Bacteria"/>
</dbReference>
<evidence type="ECO:0000313" key="7">
    <source>
        <dbReference type="EMBL" id="KNY26737.1"/>
    </source>
</evidence>
<dbReference type="GO" id="GO:0008810">
    <property type="term" value="F:cellulase activity"/>
    <property type="evidence" value="ECO:0007669"/>
    <property type="project" value="UniProtKB-EC"/>
</dbReference>
<keyword evidence="4" id="KW-0624">Polysaccharide degradation</keyword>
<dbReference type="EC" id="3.2.1.4" evidence="7"/>
<dbReference type="InterPro" id="IPR008928">
    <property type="entry name" value="6-hairpin_glycosidase_sf"/>
</dbReference>
<dbReference type="InterPro" id="IPR002105">
    <property type="entry name" value="Dockerin_1_rpt"/>
</dbReference>
<dbReference type="SUPFAM" id="SSF48208">
    <property type="entry name" value="Six-hairpin glycosidases"/>
    <property type="match status" value="1"/>
</dbReference>
<evidence type="ECO:0000313" key="8">
    <source>
        <dbReference type="Proteomes" id="UP000036923"/>
    </source>
</evidence>
<dbReference type="EMBL" id="LGTC01000001">
    <property type="protein sequence ID" value="KNY26737.1"/>
    <property type="molecule type" value="Genomic_DNA"/>
</dbReference>
<gene>
    <name evidence="7" type="ORF">Bccel_2002</name>
</gene>
<evidence type="ECO:0000256" key="3">
    <source>
        <dbReference type="ARBA" id="ARBA00023295"/>
    </source>
</evidence>
<dbReference type="PROSITE" id="PS00448">
    <property type="entry name" value="CLOS_CELLULOSOME_RPT"/>
    <property type="match status" value="1"/>
</dbReference>
<dbReference type="InterPro" id="IPR012341">
    <property type="entry name" value="6hp_glycosidase-like_sf"/>
</dbReference>
<keyword evidence="1 7" id="KW-0378">Hydrolase</keyword>
<dbReference type="InterPro" id="IPR001701">
    <property type="entry name" value="Glyco_hydro_9"/>
</dbReference>
<keyword evidence="8" id="KW-1185">Reference proteome</keyword>
<dbReference type="PROSITE" id="PS51766">
    <property type="entry name" value="DOCKERIN"/>
    <property type="match status" value="1"/>
</dbReference>
<dbReference type="OrthoDB" id="9758662at2"/>
<evidence type="ECO:0000256" key="5">
    <source>
        <dbReference type="SAM" id="SignalP"/>
    </source>
</evidence>
<keyword evidence="3 7" id="KW-0326">Glycosidase</keyword>
<evidence type="ECO:0000256" key="1">
    <source>
        <dbReference type="ARBA" id="ARBA00022801"/>
    </source>
</evidence>
<evidence type="ECO:0000259" key="6">
    <source>
        <dbReference type="PROSITE" id="PS51766"/>
    </source>
</evidence>